<name>A0A8F6TVK9_9RHOB</name>
<feature type="domain" description="Flavodoxin-like" evidence="3">
    <location>
        <begin position="2"/>
        <end position="145"/>
    </location>
</feature>
<accession>A0A8F6TVK9</accession>
<evidence type="ECO:0000256" key="1">
    <source>
        <dbReference type="ARBA" id="ARBA00022630"/>
    </source>
</evidence>
<dbReference type="GO" id="GO:0010181">
    <property type="term" value="F:FMN binding"/>
    <property type="evidence" value="ECO:0007669"/>
    <property type="project" value="InterPro"/>
</dbReference>
<dbReference type="Pfam" id="PF03358">
    <property type="entry name" value="FMN_red"/>
    <property type="match status" value="1"/>
</dbReference>
<evidence type="ECO:0000313" key="5">
    <source>
        <dbReference type="Proteomes" id="UP000825009"/>
    </source>
</evidence>
<evidence type="ECO:0000313" key="4">
    <source>
        <dbReference type="EMBL" id="QXT39268.1"/>
    </source>
</evidence>
<dbReference type="PROSITE" id="PS50902">
    <property type="entry name" value="FLAVODOXIN_LIKE"/>
    <property type="match status" value="1"/>
</dbReference>
<evidence type="ECO:0000256" key="2">
    <source>
        <dbReference type="ARBA" id="ARBA00022643"/>
    </source>
</evidence>
<dbReference type="GO" id="GO:0016491">
    <property type="term" value="F:oxidoreductase activity"/>
    <property type="evidence" value="ECO:0007669"/>
    <property type="project" value="InterPro"/>
</dbReference>
<gene>
    <name evidence="4" type="ORF">KYE46_15275</name>
</gene>
<dbReference type="InterPro" id="IPR005025">
    <property type="entry name" value="FMN_Rdtase-like_dom"/>
</dbReference>
<proteinExistence type="predicted"/>
<dbReference type="RefSeq" id="WP_219001725.1">
    <property type="nucleotide sequence ID" value="NZ_CP079194.1"/>
</dbReference>
<dbReference type="KEGG" id="gce:KYE46_15275"/>
<evidence type="ECO:0000259" key="3">
    <source>
        <dbReference type="PROSITE" id="PS50902"/>
    </source>
</evidence>
<keyword evidence="1" id="KW-0285">Flavoprotein</keyword>
<keyword evidence="5" id="KW-1185">Reference proteome</keyword>
<dbReference type="Proteomes" id="UP000825009">
    <property type="component" value="Chromosome"/>
</dbReference>
<keyword evidence="2" id="KW-0288">FMN</keyword>
<protein>
    <submittedName>
        <fullName evidence="4">Flavodoxin family protein</fullName>
    </submittedName>
</protein>
<organism evidence="4 5">
    <name type="scientific">Gymnodinialimonas ceratoperidinii</name>
    <dbReference type="NCBI Taxonomy" id="2856823"/>
    <lineage>
        <taxon>Bacteria</taxon>
        <taxon>Pseudomonadati</taxon>
        <taxon>Pseudomonadota</taxon>
        <taxon>Alphaproteobacteria</taxon>
        <taxon>Rhodobacterales</taxon>
        <taxon>Paracoccaceae</taxon>
        <taxon>Gymnodinialimonas</taxon>
    </lineage>
</organism>
<dbReference type="AlphaFoldDB" id="A0A8F6TVK9"/>
<dbReference type="EMBL" id="CP079194">
    <property type="protein sequence ID" value="QXT39268.1"/>
    <property type="molecule type" value="Genomic_DNA"/>
</dbReference>
<dbReference type="InterPro" id="IPR008254">
    <property type="entry name" value="Flavodoxin/NO_synth"/>
</dbReference>
<reference evidence="4 5" key="1">
    <citation type="submission" date="2021-07" db="EMBL/GenBank/DDBJ databases">
        <title>A novel Jannaschia species isolated from marine dinoflagellate Ceratoperidinium margalefii.</title>
        <authorList>
            <person name="Jiang Y."/>
            <person name="Li Z."/>
        </authorList>
    </citation>
    <scope>NUCLEOTIDE SEQUENCE [LARGE SCALE GENOMIC DNA]</scope>
    <source>
        <strain evidence="4 5">J12C1-MA-4</strain>
    </source>
</reference>
<sequence>MIAIAYFSGAGHTALLARAIAEGAGGAHLIDVTAMTAEDWTALDAATAIVLGAPTYMGSTAARFDLFLEQASDPRWETGAWRDKLAGGFTVACHGSGDKGVALQRLSTFAAQMGMIWVGQSEIGAPVYPDRPGINRDGSWIGLMATQVIGEADILDTGDLETARLYGARLAASARRWAMGAPD</sequence>